<proteinExistence type="predicted"/>
<organism evidence="1">
    <name type="scientific">invertebrate metagenome</name>
    <dbReference type="NCBI Taxonomy" id="1711999"/>
    <lineage>
        <taxon>unclassified sequences</taxon>
        <taxon>metagenomes</taxon>
        <taxon>organismal metagenomes</taxon>
    </lineage>
</organism>
<reference evidence="1" key="1">
    <citation type="journal article" date="2017" name="Appl. Environ. Microbiol.">
        <title>Molecular characterization of an Endozoicomonas-like organism causing infection in king scallop Pecten maximus L.</title>
        <authorList>
            <person name="Cano I."/>
            <person name="van Aerle R."/>
            <person name="Ross S."/>
            <person name="Verner-Jeffreys D.W."/>
            <person name="Paley R.K."/>
            <person name="Rimmer G."/>
            <person name="Ryder D."/>
            <person name="Hooper P."/>
            <person name="Stone D."/>
            <person name="Feist S.W."/>
        </authorList>
    </citation>
    <scope>NUCLEOTIDE SEQUENCE</scope>
</reference>
<comment type="caution">
    <text evidence="1">The sequence shown here is derived from an EMBL/GenBank/DDBJ whole genome shotgun (WGS) entry which is preliminary data.</text>
</comment>
<accession>A0A2H9TC14</accession>
<sequence length="456" mass="52527">MRRIIACTLLILLSGFIRHTFSGQCTLCNQTEVPYPRDTTRCSSCDAQTRSAMSNLSGIILEEANSFKSCVERKKNNTIHIGTIRPDEYRDDIDYFAGVIKKHECLDQNKKTTRWMTMSITETLLQFSFYEKAALNLIRKCHFPWLKNLYRFSDYQFVFNFYQLYATLGIPMESNIGRCQTALFAGELLDLISYANNPGNHYWQSDELHQFNPFTTLTNTVVWSLLMREDSGQAVATISPESYKARFFDYMQYKMGSQGTFCVSADDFSSQDKTYITEENKRLNNNITAVNNSMIQAPVFKPGQNQKMVKAMEDCLVNPNQPIFIFTVQGHKNNFIAVIRQQTGEKNIDYWAFLSGSFILSLHKEDLHPSVDDIISYFNELDKTAESIKQNFNVMNTVEALTFFSSPALTLYQVIQYFRGQSPTAQDIMTDVSLLGLWVFIRNIKHLFFPEAAKLY</sequence>
<dbReference type="AlphaFoldDB" id="A0A2H9TC14"/>
<evidence type="ECO:0000313" key="1">
    <source>
        <dbReference type="EMBL" id="PJE80737.1"/>
    </source>
</evidence>
<protein>
    <submittedName>
        <fullName evidence="1">Uncharacterized protein</fullName>
    </submittedName>
</protein>
<name>A0A2H9TC14_9ZZZZ</name>
<gene>
    <name evidence="1" type="ORF">CI610_00287</name>
</gene>
<dbReference type="EMBL" id="NSIT01000007">
    <property type="protein sequence ID" value="PJE80737.1"/>
    <property type="molecule type" value="Genomic_DNA"/>
</dbReference>